<dbReference type="InParanoid" id="A0A1S3GRZ6"/>
<dbReference type="KEGG" id="dord:106000068"/>
<evidence type="ECO:0000256" key="1">
    <source>
        <dbReference type="ARBA" id="ARBA00010560"/>
    </source>
</evidence>
<dbReference type="Proteomes" id="UP000081671">
    <property type="component" value="Unplaced"/>
</dbReference>
<evidence type="ECO:0000256" key="2">
    <source>
        <dbReference type="SAM" id="MobiDB-lite"/>
    </source>
</evidence>
<dbReference type="PANTHER" id="PTHR13354:SF9">
    <property type="entry name" value="LYSINE-SPECIFIC DEMETHYLASE RSBN1L"/>
    <property type="match status" value="1"/>
</dbReference>
<dbReference type="RefSeq" id="XP_012890717.1">
    <property type="nucleotide sequence ID" value="XM_013035263.1"/>
</dbReference>
<feature type="region of interest" description="Disordered" evidence="2">
    <location>
        <begin position="1"/>
        <end position="81"/>
    </location>
</feature>
<comment type="similarity">
    <text evidence="1">Belongs to the round spermatid basic protein 1 family.</text>
</comment>
<evidence type="ECO:0000313" key="3">
    <source>
        <dbReference type="Proteomes" id="UP000081671"/>
    </source>
</evidence>
<name>A0A1S3GRZ6_DIPOR</name>
<dbReference type="InterPro" id="IPR026306">
    <property type="entry name" value="RSBN1/Dpy-2/CEP530"/>
</dbReference>
<accession>A0A1S3GRZ6</accession>
<dbReference type="GO" id="GO:0005634">
    <property type="term" value="C:nucleus"/>
    <property type="evidence" value="ECO:0007669"/>
    <property type="project" value="InterPro"/>
</dbReference>
<gene>
    <name evidence="4" type="primary">Rsbn1l</name>
</gene>
<dbReference type="AlphaFoldDB" id="A0A1S3GRZ6"/>
<protein>
    <submittedName>
        <fullName evidence="4">Round spermatid basic protein 1-like protein</fullName>
    </submittedName>
</protein>
<sequence>MAEPPSPIRGSAATAAAVSVSEKEPLSRLHSSSRDALGSLSAKKVRTEEKKTPRRVNGEGSSGGGNSRQPPAAPSPQSYGSPAPWSLAALSAVPSASSSRGCVSFSPGAAVSAAASASLSLPAPRALLVPPGGASAAAACGCPEGPGGVRFPAGDDFAVPGGGRKWSLRDHGNLFVTQSAASEKSCEKMKKSEKLIRKPVPGILLVRDHIGTIYVAWAENLSDSQIESGKEKPKTNAEDLQIKKVKKKKKKKHKENEKRKRPKMYSKSIQTICSGLLSDVEDQETKGILSDTIKDCIEKNLDTKNYDSKIPENSEFPFVSLKEPRVQNSLKRLDTLEFKQLIHIEHQPNGGASVIHAYSNELSHLSPMEMERFAEEFVGLVFSENENSAAFYVMGIVHGAATYLPDFLDYFSFNFPNSPVKMEILGKKDIETTTMSNFHAQVKRTYSHGTYRAGPMRQISLVGAVDEEVGDYFPEFLDMLEDSPFLKCTLPWGTLSSLQLENRKDSDDGPIMWVRPGEQMIPVADMPKSPFKRKRTTNEIKNLQYLPRTSEPREMLFEDRTRAHADHIGQGFERQTTAAVGVLKAVHCGDWPDQPRITKDVICFHAEDFLEVVQRMQLDLHEPPLSQCVQWVDDAKLNQLRREGIRYARIQLYDNDIYFIPRNVVHQFKTVSAVCSLAWHVRLKLYHSEEDMSQNAVTHETGISPDPTSSVLGTHTDNIICAVSKTSLDSVLSDKVHSKYDLQHLKHEPVASVRIKEEAVNVTISEKTRALINMDGKNVKAKLDHVQFTEFKINVDSKFENSKELKEELCPRSLTSLADTRQHSSIHSNQDRKDDILY</sequence>
<keyword evidence="3" id="KW-1185">Reference proteome</keyword>
<dbReference type="FunCoup" id="A0A1S3GRZ6">
    <property type="interactions" value="3210"/>
</dbReference>
<feature type="compositionally biased region" description="Low complexity" evidence="2">
    <location>
        <begin position="11"/>
        <end position="20"/>
    </location>
</feature>
<dbReference type="PANTHER" id="PTHR13354">
    <property type="entry name" value="ROUND SPERMATID BASIC PROTEIN 1"/>
    <property type="match status" value="1"/>
</dbReference>
<proteinExistence type="inferred from homology"/>
<dbReference type="GeneID" id="106000068"/>
<reference evidence="4" key="1">
    <citation type="submission" date="2025-08" db="UniProtKB">
        <authorList>
            <consortium name="RefSeq"/>
        </authorList>
    </citation>
    <scope>IDENTIFICATION</scope>
    <source>
        <tissue evidence="4">Kidney</tissue>
    </source>
</reference>
<dbReference type="CTD" id="222194"/>
<dbReference type="OrthoDB" id="6020087at2759"/>
<organism evidence="3 4">
    <name type="scientific">Dipodomys ordii</name>
    <name type="common">Ord's kangaroo rat</name>
    <dbReference type="NCBI Taxonomy" id="10020"/>
    <lineage>
        <taxon>Eukaryota</taxon>
        <taxon>Metazoa</taxon>
        <taxon>Chordata</taxon>
        <taxon>Craniata</taxon>
        <taxon>Vertebrata</taxon>
        <taxon>Euteleostomi</taxon>
        <taxon>Mammalia</taxon>
        <taxon>Eutheria</taxon>
        <taxon>Euarchontoglires</taxon>
        <taxon>Glires</taxon>
        <taxon>Rodentia</taxon>
        <taxon>Castorimorpha</taxon>
        <taxon>Heteromyidae</taxon>
        <taxon>Dipodomyinae</taxon>
        <taxon>Dipodomys</taxon>
    </lineage>
</organism>
<feature type="region of interest" description="Disordered" evidence="2">
    <location>
        <begin position="244"/>
        <end position="264"/>
    </location>
</feature>
<dbReference type="STRING" id="10020.ENSDORP00000013837"/>
<evidence type="ECO:0000313" key="4">
    <source>
        <dbReference type="RefSeq" id="XP_012890717.1"/>
    </source>
</evidence>